<evidence type="ECO:0000313" key="1">
    <source>
        <dbReference type="EMBL" id="RDU67709.1"/>
    </source>
</evidence>
<dbReference type="Gene3D" id="1.20.1600.10">
    <property type="entry name" value="Outer membrane efflux proteins (OEP)"/>
    <property type="match status" value="1"/>
</dbReference>
<gene>
    <name evidence="1" type="ORF">CQA53_00700</name>
</gene>
<organism evidence="1 2">
    <name type="scientific">Helicobacter didelphidarum</name>
    <dbReference type="NCBI Taxonomy" id="2040648"/>
    <lineage>
        <taxon>Bacteria</taxon>
        <taxon>Pseudomonadati</taxon>
        <taxon>Campylobacterota</taxon>
        <taxon>Epsilonproteobacteria</taxon>
        <taxon>Campylobacterales</taxon>
        <taxon>Helicobacteraceae</taxon>
        <taxon>Helicobacter</taxon>
    </lineage>
</organism>
<comment type="caution">
    <text evidence="1">The sequence shown here is derived from an EMBL/GenBank/DDBJ whole genome shotgun (WGS) entry which is preliminary data.</text>
</comment>
<dbReference type="SUPFAM" id="SSF56954">
    <property type="entry name" value="Outer membrane efflux proteins (OEP)"/>
    <property type="match status" value="1"/>
</dbReference>
<accession>A0A3D8IR25</accession>
<dbReference type="GO" id="GO:0015562">
    <property type="term" value="F:efflux transmembrane transporter activity"/>
    <property type="evidence" value="ECO:0007669"/>
    <property type="project" value="InterPro"/>
</dbReference>
<evidence type="ECO:0000313" key="2">
    <source>
        <dbReference type="Proteomes" id="UP000256379"/>
    </source>
</evidence>
<protein>
    <recommendedName>
        <fullName evidence="3">Transporter</fullName>
    </recommendedName>
</protein>
<proteinExistence type="predicted"/>
<dbReference type="EMBL" id="NXLQ01000001">
    <property type="protein sequence ID" value="RDU67709.1"/>
    <property type="molecule type" value="Genomic_DNA"/>
</dbReference>
<dbReference type="Proteomes" id="UP000256379">
    <property type="component" value="Unassembled WGS sequence"/>
</dbReference>
<sequence length="310" mass="35291">MLFMILGLDKQGYVSHFEQGVGLNNSLDSLGYSNVTLSNWEIAKDTNVQNVPSQTMSEDLQRRNQTDANLNNIMALQGYNLEILNSNTSDSNLQNQNNNLDKKTSSLALNQQDIVINDLQFNYIEVGRSILEEKLKNSLYTEILDLQAKEYQYLGQYEGRNHWNALEFGAGVNYSLSRYNPTFQLSVPLPVTKKQSHLKAKYMALENGAVSKSMITKKQIAIKAHAYLKELSLQKHYINIAKNNTEVKQHLAELNRLAYETQQVTLFEYITQANAFVDSQIELVNSQIKYINLVAFLEETLGESFTDINN</sequence>
<evidence type="ECO:0008006" key="3">
    <source>
        <dbReference type="Google" id="ProtNLM"/>
    </source>
</evidence>
<keyword evidence="2" id="KW-1185">Reference proteome</keyword>
<name>A0A3D8IR25_9HELI</name>
<dbReference type="OrthoDB" id="5327664at2"/>
<reference evidence="1 2" key="1">
    <citation type="submission" date="2018-04" db="EMBL/GenBank/DDBJ databases">
        <title>Novel Campyloabacter and Helicobacter Species and Strains.</title>
        <authorList>
            <person name="Mannion A.J."/>
            <person name="Shen Z."/>
            <person name="Fox J.G."/>
        </authorList>
    </citation>
    <scope>NUCLEOTIDE SEQUENCE [LARGE SCALE GENOMIC DNA]</scope>
    <source>
        <strain evidence="1 2">MIT 17-337</strain>
    </source>
</reference>
<dbReference type="AlphaFoldDB" id="A0A3D8IR25"/>